<organism evidence="1 2">
    <name type="scientific">Desulfurivibrio alkaliphilus (strain DSM 19089 / UNIQEM U267 / AHT2)</name>
    <dbReference type="NCBI Taxonomy" id="589865"/>
    <lineage>
        <taxon>Bacteria</taxon>
        <taxon>Pseudomonadati</taxon>
        <taxon>Thermodesulfobacteriota</taxon>
        <taxon>Desulfobulbia</taxon>
        <taxon>Desulfobulbales</taxon>
        <taxon>Desulfobulbaceae</taxon>
        <taxon>Desulfurivibrio</taxon>
    </lineage>
</organism>
<evidence type="ECO:0000313" key="2">
    <source>
        <dbReference type="Proteomes" id="UP000001508"/>
    </source>
</evidence>
<gene>
    <name evidence="1" type="ordered locus">DaAHT2_1853</name>
</gene>
<dbReference type="KEGG" id="dak:DaAHT2_1853"/>
<keyword evidence="2" id="KW-1185">Reference proteome</keyword>
<dbReference type="InParanoid" id="D6Z4Q9"/>
<evidence type="ECO:0000313" key="1">
    <source>
        <dbReference type="EMBL" id="ADH86534.1"/>
    </source>
</evidence>
<sequence length="75" mass="8486">MGTVETRNKIHNAINGMPPEKLSAVLSFLEDLEWSSEDETAMLMSDPGFMKDYKKAKEDIRTGKTAKLKAIRRDV</sequence>
<evidence type="ECO:0008006" key="3">
    <source>
        <dbReference type="Google" id="ProtNLM"/>
    </source>
</evidence>
<dbReference type="AlphaFoldDB" id="D6Z4Q9"/>
<proteinExistence type="predicted"/>
<dbReference type="HOGENOM" id="CLU_2665095_0_0_7"/>
<dbReference type="Gene3D" id="1.10.1220.170">
    <property type="match status" value="1"/>
</dbReference>
<accession>D6Z4Q9</accession>
<name>D6Z4Q9_DESAT</name>
<dbReference type="STRING" id="589865.DaAHT2_1853"/>
<dbReference type="EMBL" id="CP001940">
    <property type="protein sequence ID" value="ADH86534.1"/>
    <property type="molecule type" value="Genomic_DNA"/>
</dbReference>
<dbReference type="Proteomes" id="UP000001508">
    <property type="component" value="Chromosome"/>
</dbReference>
<protein>
    <recommendedName>
        <fullName evidence="3">DUF2281 domain-containing protein</fullName>
    </recommendedName>
</protein>
<reference evidence="2" key="1">
    <citation type="submission" date="2010-02" db="EMBL/GenBank/DDBJ databases">
        <title>Complete sequence of Desulfurivibrio alkaliphilus AHT2.</title>
        <authorList>
            <consortium name="US DOE Joint Genome Institute"/>
            <person name="Pitluck S."/>
            <person name="Chertkov O."/>
            <person name="Detter J.C."/>
            <person name="Han C."/>
            <person name="Tapia R."/>
            <person name="Larimer F."/>
            <person name="Land M."/>
            <person name="Hauser L."/>
            <person name="Kyrpides N."/>
            <person name="Mikhailova N."/>
            <person name="Sorokin D.Y."/>
            <person name="Muyzer G."/>
            <person name="Woyke T."/>
        </authorList>
    </citation>
    <scope>NUCLEOTIDE SEQUENCE [LARGE SCALE GENOMIC DNA]</scope>
    <source>
        <strain evidence="2">DSM 19089 / UNIQEM U267 / AHT2</strain>
    </source>
</reference>